<reference evidence="2 3" key="1">
    <citation type="submission" date="2024-06" db="EMBL/GenBank/DDBJ databases">
        <authorList>
            <person name="Kraege A."/>
            <person name="Thomma B."/>
        </authorList>
    </citation>
    <scope>NUCLEOTIDE SEQUENCE [LARGE SCALE GENOMIC DNA]</scope>
</reference>
<keyword evidence="3" id="KW-1185">Reference proteome</keyword>
<keyword evidence="1" id="KW-1133">Transmembrane helix</keyword>
<comment type="caution">
    <text evidence="2">The sequence shown here is derived from an EMBL/GenBank/DDBJ whole genome shotgun (WGS) entry which is preliminary data.</text>
</comment>
<accession>A0ABP1G808</accession>
<dbReference type="EMBL" id="CAXHTA020000018">
    <property type="protein sequence ID" value="CAL5228359.1"/>
    <property type="molecule type" value="Genomic_DNA"/>
</dbReference>
<proteinExistence type="predicted"/>
<evidence type="ECO:0000256" key="1">
    <source>
        <dbReference type="SAM" id="Phobius"/>
    </source>
</evidence>
<evidence type="ECO:0000313" key="2">
    <source>
        <dbReference type="EMBL" id="CAL5228359.1"/>
    </source>
</evidence>
<gene>
    <name evidence="2" type="primary">g11476</name>
    <name evidence="2" type="ORF">VP750_LOCUS10265</name>
</gene>
<name>A0ABP1G808_9CHLO</name>
<evidence type="ECO:0000313" key="3">
    <source>
        <dbReference type="Proteomes" id="UP001497392"/>
    </source>
</evidence>
<protein>
    <submittedName>
        <fullName evidence="2">G11476 protein</fullName>
    </submittedName>
</protein>
<sequence>MIITFVEHNTSHAHKQILHRGFHLVEHQHTPHALHGMGTLVAILVVVHLAAVGFLLYLFMRASESSSNAAVRQRRLRERQQLGGASVMPPRIRCVADGPSSSRFWKQ</sequence>
<feature type="transmembrane region" description="Helical" evidence="1">
    <location>
        <begin position="40"/>
        <end position="59"/>
    </location>
</feature>
<keyword evidence="1" id="KW-0812">Transmembrane</keyword>
<keyword evidence="1" id="KW-0472">Membrane</keyword>
<organism evidence="2 3">
    <name type="scientific">Coccomyxa viridis</name>
    <dbReference type="NCBI Taxonomy" id="1274662"/>
    <lineage>
        <taxon>Eukaryota</taxon>
        <taxon>Viridiplantae</taxon>
        <taxon>Chlorophyta</taxon>
        <taxon>core chlorophytes</taxon>
        <taxon>Trebouxiophyceae</taxon>
        <taxon>Trebouxiophyceae incertae sedis</taxon>
        <taxon>Coccomyxaceae</taxon>
        <taxon>Coccomyxa</taxon>
    </lineage>
</organism>
<dbReference type="Proteomes" id="UP001497392">
    <property type="component" value="Unassembled WGS sequence"/>
</dbReference>